<dbReference type="Proteomes" id="UP000015453">
    <property type="component" value="Unassembled WGS sequence"/>
</dbReference>
<dbReference type="AlphaFoldDB" id="S8BS45"/>
<comment type="caution">
    <text evidence="1">The sequence shown here is derived from an EMBL/GenBank/DDBJ whole genome shotgun (WGS) entry which is preliminary data.</text>
</comment>
<evidence type="ECO:0000313" key="1">
    <source>
        <dbReference type="EMBL" id="EPS57375.1"/>
    </source>
</evidence>
<dbReference type="GO" id="GO:0005886">
    <property type="term" value="C:plasma membrane"/>
    <property type="evidence" value="ECO:0007669"/>
    <property type="project" value="TreeGrafter"/>
</dbReference>
<dbReference type="EMBL" id="AUSU01010295">
    <property type="protein sequence ID" value="EPS57375.1"/>
    <property type="molecule type" value="Genomic_DNA"/>
</dbReference>
<feature type="non-terminal residue" evidence="1">
    <location>
        <position position="1"/>
    </location>
</feature>
<protein>
    <submittedName>
        <fullName evidence="1">Uncharacterized protein</fullName>
    </submittedName>
</protein>
<gene>
    <name evidence="1" type="ORF">M569_17443</name>
</gene>
<dbReference type="PANTHER" id="PTHR12741:SF86">
    <property type="entry name" value="1,3-BETA-GLUCAN SYNTHASE"/>
    <property type="match status" value="1"/>
</dbReference>
<dbReference type="GO" id="GO:0046527">
    <property type="term" value="F:glucosyltransferase activity"/>
    <property type="evidence" value="ECO:0007669"/>
    <property type="project" value="TreeGrafter"/>
</dbReference>
<sequence length="104" mass="12340">IRTLIMLRSRFHSLPGAFNDRLIPSEKNELPKGLISRFSRKFPEIQSNKDKKAARFSQIWNKIIECFRDEDLINNREMNLLLVPYCADRELDHIQWPPFLLASK</sequence>
<dbReference type="OrthoDB" id="1880850at2759"/>
<feature type="non-terminal residue" evidence="1">
    <location>
        <position position="104"/>
    </location>
</feature>
<organism evidence="1 2">
    <name type="scientific">Genlisea aurea</name>
    <dbReference type="NCBI Taxonomy" id="192259"/>
    <lineage>
        <taxon>Eukaryota</taxon>
        <taxon>Viridiplantae</taxon>
        <taxon>Streptophyta</taxon>
        <taxon>Embryophyta</taxon>
        <taxon>Tracheophyta</taxon>
        <taxon>Spermatophyta</taxon>
        <taxon>Magnoliopsida</taxon>
        <taxon>eudicotyledons</taxon>
        <taxon>Gunneridae</taxon>
        <taxon>Pentapetalae</taxon>
        <taxon>asterids</taxon>
        <taxon>lamiids</taxon>
        <taxon>Lamiales</taxon>
        <taxon>Lentibulariaceae</taxon>
        <taxon>Genlisea</taxon>
    </lineage>
</organism>
<keyword evidence="2" id="KW-1185">Reference proteome</keyword>
<evidence type="ECO:0000313" key="2">
    <source>
        <dbReference type="Proteomes" id="UP000015453"/>
    </source>
</evidence>
<accession>S8BS45</accession>
<proteinExistence type="predicted"/>
<name>S8BS45_9LAMI</name>
<dbReference type="PANTHER" id="PTHR12741">
    <property type="entry name" value="LYST-INTERACTING PROTEIN LIP5 DOPAMINE RESPONSIVE PROTEIN DRG-1"/>
    <property type="match status" value="1"/>
</dbReference>
<reference evidence="1 2" key="1">
    <citation type="journal article" date="2013" name="BMC Genomics">
        <title>The miniature genome of a carnivorous plant Genlisea aurea contains a low number of genes and short non-coding sequences.</title>
        <authorList>
            <person name="Leushkin E.V."/>
            <person name="Sutormin R.A."/>
            <person name="Nabieva E.R."/>
            <person name="Penin A.A."/>
            <person name="Kondrashov A.S."/>
            <person name="Logacheva M.D."/>
        </authorList>
    </citation>
    <scope>NUCLEOTIDE SEQUENCE [LARGE SCALE GENOMIC DNA]</scope>
</reference>